<protein>
    <recommendedName>
        <fullName evidence="5 11">Malto-oligosyltrehalose trehalohydrolase</fullName>
        <ecNumber evidence="4 11">3.2.1.141</ecNumber>
    </recommendedName>
</protein>
<evidence type="ECO:0000256" key="12">
    <source>
        <dbReference type="SAM" id="MobiDB-lite"/>
    </source>
</evidence>
<dbReference type="RefSeq" id="WP_200500510.1">
    <property type="nucleotide sequence ID" value="NZ_JAEDAJ010000001.1"/>
</dbReference>
<comment type="catalytic activity">
    <reaction evidence="10">
        <text>hydrolysis of (1-&gt;4)-alpha-D-glucosidic linkage in 4-alpha-D-[(1-&gt;4)-alpha-D-glucanosyl]n trehalose to yield trehalose and (1-&gt;4)-alpha-D-glucan.</text>
        <dbReference type="EC" id="3.2.1.141"/>
    </reaction>
</comment>
<accession>A0ABS1B5M6</accession>
<evidence type="ECO:0000313" key="15">
    <source>
        <dbReference type="Proteomes" id="UP000612352"/>
    </source>
</evidence>
<feature type="domain" description="Glycosyl hydrolase family 13 catalytic" evidence="13">
    <location>
        <begin position="176"/>
        <end position="580"/>
    </location>
</feature>
<evidence type="ECO:0000256" key="10">
    <source>
        <dbReference type="ARBA" id="ARBA00034013"/>
    </source>
</evidence>
<evidence type="ECO:0000256" key="5">
    <source>
        <dbReference type="ARBA" id="ARBA00015938"/>
    </source>
</evidence>
<dbReference type="Gene3D" id="2.60.40.10">
    <property type="entry name" value="Immunoglobulins"/>
    <property type="match status" value="1"/>
</dbReference>
<gene>
    <name evidence="14" type="primary">treZ</name>
    <name evidence="14" type="ORF">I8D64_00100</name>
</gene>
<proteinExistence type="inferred from homology"/>
<sequence>MSEHASDTTRTGTEAARTASSSSPARPPSGPAPLPVRDADGVLEVWAPRARTVQVRLTVPPRGEETAALPGSARTHSHAQWHTHAEADAVVRSLEPVGDGWHRLRGDGTDAEDPVAVPSTGTRYAFRLDEDGDWLPDPRSLAQPDGVHGPSEVVRPRLFPHAPWEGRSFRGGVVYELHVGTFAPSADGGTGTLDTAIERLDHLVALGVDAVELMPLAAFPGERGWGYDGVDLMAVHPAYGGPAALARFVEAAHARGLAVVLDVVLNHLGPDGNHLGAFGPYFTDRHETPWGWAVNLDDAGSDQVRAFLRGVARFWLVDMQLDGLRLDAVHELQDDSPRHFLAELADAVAHWEAETGRPLTLIAESDRNDPVTVTPTARGGLSMDMQWADDVHHAVHAWISGERQGYYVDFGSAEVLARTLTRVFEHAGTLSTFRGRVWGAPVDPSTDAYDAHSFVAFLEDHDQVGNRARGDRVHQLLSPGEHAAAIALILLGAPTPMLFQGEEWACSAPFRYFTDHAEPLGSMVTAGRREEFAQMGWDSSDVPDPQARSTFTDSFLDWEERDEGAHASMLEWYRTLIGLRRALPELTDPDLGHVGVDVLDEESLVLRRGDVHVLVTRAEGGAGMPASGTAVGREVLASFGALRRDAQELVVGLAGPGALVVRGSDAAAQSAEAS</sequence>
<evidence type="ECO:0000313" key="14">
    <source>
        <dbReference type="EMBL" id="MBK0329812.1"/>
    </source>
</evidence>
<evidence type="ECO:0000256" key="2">
    <source>
        <dbReference type="ARBA" id="ARBA00005199"/>
    </source>
</evidence>
<organism evidence="14 15">
    <name type="scientific">Brachybacterium halotolerans</name>
    <dbReference type="NCBI Taxonomy" id="2795215"/>
    <lineage>
        <taxon>Bacteria</taxon>
        <taxon>Bacillati</taxon>
        <taxon>Actinomycetota</taxon>
        <taxon>Actinomycetes</taxon>
        <taxon>Micrococcales</taxon>
        <taxon>Dermabacteraceae</taxon>
        <taxon>Brachybacterium</taxon>
    </lineage>
</organism>
<evidence type="ECO:0000256" key="7">
    <source>
        <dbReference type="ARBA" id="ARBA00022801"/>
    </source>
</evidence>
<keyword evidence="9" id="KW-0326">Glycosidase</keyword>
<dbReference type="EMBL" id="JAEDAJ010000001">
    <property type="protein sequence ID" value="MBK0329812.1"/>
    <property type="molecule type" value="Genomic_DNA"/>
</dbReference>
<comment type="subcellular location">
    <subcellularLocation>
        <location evidence="1">Cytoplasm</location>
    </subcellularLocation>
</comment>
<evidence type="ECO:0000256" key="1">
    <source>
        <dbReference type="ARBA" id="ARBA00004496"/>
    </source>
</evidence>
<feature type="compositionally biased region" description="Low complexity" evidence="12">
    <location>
        <begin position="8"/>
        <end position="24"/>
    </location>
</feature>
<evidence type="ECO:0000256" key="6">
    <source>
        <dbReference type="ARBA" id="ARBA00022490"/>
    </source>
</evidence>
<dbReference type="InterPro" id="IPR013783">
    <property type="entry name" value="Ig-like_fold"/>
</dbReference>
<dbReference type="InterPro" id="IPR012768">
    <property type="entry name" value="Trehalose_TreZ"/>
</dbReference>
<reference evidence="14 15" key="1">
    <citation type="submission" date="2020-12" db="EMBL/GenBank/DDBJ databases">
        <title>Brachybacterium sp. MASK1Z-5, whole genome shotgun sequence.</title>
        <authorList>
            <person name="Tuo L."/>
        </authorList>
    </citation>
    <scope>NUCLEOTIDE SEQUENCE [LARGE SCALE GENOMIC DNA]</scope>
    <source>
        <strain evidence="14 15">MASK1Z-5</strain>
    </source>
</reference>
<keyword evidence="7" id="KW-0378">Hydrolase</keyword>
<evidence type="ECO:0000256" key="4">
    <source>
        <dbReference type="ARBA" id="ARBA00012268"/>
    </source>
</evidence>
<dbReference type="InterPro" id="IPR006047">
    <property type="entry name" value="GH13_cat_dom"/>
</dbReference>
<dbReference type="SUPFAM" id="SSF51445">
    <property type="entry name" value="(Trans)glycosidases"/>
    <property type="match status" value="1"/>
</dbReference>
<keyword evidence="8" id="KW-0119">Carbohydrate metabolism</keyword>
<keyword evidence="15" id="KW-1185">Reference proteome</keyword>
<evidence type="ECO:0000256" key="9">
    <source>
        <dbReference type="ARBA" id="ARBA00023295"/>
    </source>
</evidence>
<dbReference type="Gene3D" id="1.10.10.760">
    <property type="entry name" value="E-set domains of sugar-utilizing enzymes"/>
    <property type="match status" value="1"/>
</dbReference>
<name>A0ABS1B5M6_9MICO</name>
<dbReference type="Pfam" id="PF00128">
    <property type="entry name" value="Alpha-amylase"/>
    <property type="match status" value="1"/>
</dbReference>
<dbReference type="InterPro" id="IPR044901">
    <property type="entry name" value="Trehalose_TreZ_E-set_sf"/>
</dbReference>
<dbReference type="NCBIfam" id="TIGR02402">
    <property type="entry name" value="trehalose_TreZ"/>
    <property type="match status" value="1"/>
</dbReference>
<dbReference type="SMART" id="SM00642">
    <property type="entry name" value="Aamy"/>
    <property type="match status" value="1"/>
</dbReference>
<dbReference type="EC" id="3.2.1.141" evidence="4 11"/>
<comment type="similarity">
    <text evidence="3">Belongs to the glycosyl hydrolase 13 family.</text>
</comment>
<dbReference type="CDD" id="cd11325">
    <property type="entry name" value="AmyAc_GTHase"/>
    <property type="match status" value="1"/>
</dbReference>
<dbReference type="Gene3D" id="3.20.20.80">
    <property type="entry name" value="Glycosidases"/>
    <property type="match status" value="1"/>
</dbReference>
<evidence type="ECO:0000256" key="8">
    <source>
        <dbReference type="ARBA" id="ARBA00023277"/>
    </source>
</evidence>
<comment type="caution">
    <text evidence="14">The sequence shown here is derived from an EMBL/GenBank/DDBJ whole genome shotgun (WGS) entry which is preliminary data.</text>
</comment>
<dbReference type="InterPro" id="IPR017853">
    <property type="entry name" value="GH"/>
</dbReference>
<dbReference type="PANTHER" id="PTHR43651:SF11">
    <property type="entry name" value="MALTO-OLIGOSYLTREHALOSE TREHALOHYDROLASE"/>
    <property type="match status" value="1"/>
</dbReference>
<keyword evidence="6" id="KW-0963">Cytoplasm</keyword>
<evidence type="ECO:0000256" key="11">
    <source>
        <dbReference type="NCBIfam" id="TIGR02402"/>
    </source>
</evidence>
<comment type="pathway">
    <text evidence="2">Glycan biosynthesis; trehalose biosynthesis.</text>
</comment>
<dbReference type="PANTHER" id="PTHR43651">
    <property type="entry name" value="1,4-ALPHA-GLUCAN-BRANCHING ENZYME"/>
    <property type="match status" value="1"/>
</dbReference>
<evidence type="ECO:0000259" key="13">
    <source>
        <dbReference type="SMART" id="SM00642"/>
    </source>
</evidence>
<feature type="region of interest" description="Disordered" evidence="12">
    <location>
        <begin position="1"/>
        <end position="37"/>
    </location>
</feature>
<evidence type="ECO:0000256" key="3">
    <source>
        <dbReference type="ARBA" id="ARBA00008061"/>
    </source>
</evidence>
<dbReference type="Proteomes" id="UP000612352">
    <property type="component" value="Unassembled WGS sequence"/>
</dbReference>
<feature type="compositionally biased region" description="Pro residues" evidence="12">
    <location>
        <begin position="25"/>
        <end position="34"/>
    </location>
</feature>